<dbReference type="Gene3D" id="3.40.50.620">
    <property type="entry name" value="HUPs"/>
    <property type="match status" value="2"/>
</dbReference>
<evidence type="ECO:0000256" key="12">
    <source>
        <dbReference type="ARBA" id="ARBA00025217"/>
    </source>
</evidence>
<dbReference type="InterPro" id="IPR002300">
    <property type="entry name" value="aa-tRNA-synth_Ia"/>
</dbReference>
<accession>U4TQK1</accession>
<evidence type="ECO:0000256" key="7">
    <source>
        <dbReference type="ARBA" id="ARBA00022741"/>
    </source>
</evidence>
<dbReference type="GO" id="GO:0000049">
    <property type="term" value="F:tRNA binding"/>
    <property type="evidence" value="ECO:0007669"/>
    <property type="project" value="InterPro"/>
</dbReference>
<dbReference type="SUPFAM" id="SSF50677">
    <property type="entry name" value="ValRS/IleRS/LeuRS editing domain"/>
    <property type="match status" value="1"/>
</dbReference>
<dbReference type="EC" id="6.1.1.5" evidence="14"/>
<keyword evidence="6 14" id="KW-0479">Metal-binding</keyword>
<feature type="binding site" evidence="14">
    <location>
        <position position="620"/>
    </location>
    <ligand>
        <name>ATP</name>
        <dbReference type="ChEBI" id="CHEBI:30616"/>
    </ligand>
</feature>
<dbReference type="PANTHER" id="PTHR42765:SF1">
    <property type="entry name" value="ISOLEUCINE--TRNA LIGASE, MITOCHONDRIAL"/>
    <property type="match status" value="1"/>
</dbReference>
<dbReference type="InterPro" id="IPR001412">
    <property type="entry name" value="aa-tRNA-synth_I_CS"/>
</dbReference>
<feature type="binding site" evidence="14">
    <location>
        <position position="911"/>
    </location>
    <ligand>
        <name>Zn(2+)</name>
        <dbReference type="ChEBI" id="CHEBI:29105"/>
    </ligand>
</feature>
<evidence type="ECO:0000256" key="6">
    <source>
        <dbReference type="ARBA" id="ARBA00022723"/>
    </source>
</evidence>
<dbReference type="FunFam" id="1.10.730.20:FF:000001">
    <property type="entry name" value="Isoleucine--tRNA ligase"/>
    <property type="match status" value="1"/>
</dbReference>
<keyword evidence="5 14" id="KW-0436">Ligase</keyword>
<evidence type="ECO:0000256" key="14">
    <source>
        <dbReference type="HAMAP-Rule" id="MF_02002"/>
    </source>
</evidence>
<evidence type="ECO:0000256" key="11">
    <source>
        <dbReference type="ARBA" id="ARBA00023146"/>
    </source>
</evidence>
<keyword evidence="11 14" id="KW-0030">Aminoacyl-tRNA synthetase</keyword>
<comment type="cofactor">
    <cofactor evidence="14">
        <name>Zn(2+)</name>
        <dbReference type="ChEBI" id="CHEBI:29105"/>
    </cofactor>
    <text evidence="14">Binds 1 zinc ion per subunit.</text>
</comment>
<keyword evidence="9 14" id="KW-0067">ATP-binding</keyword>
<evidence type="ECO:0000259" key="15">
    <source>
        <dbReference type="Pfam" id="PF00133"/>
    </source>
</evidence>
<dbReference type="HOGENOM" id="CLU_001493_7_1_9"/>
<evidence type="ECO:0000256" key="2">
    <source>
        <dbReference type="ARBA" id="ARBA00006887"/>
    </source>
</evidence>
<feature type="domain" description="Aminoacyl-tRNA synthetase class Ia" evidence="15">
    <location>
        <begin position="51"/>
        <end position="654"/>
    </location>
</feature>
<dbReference type="HAMAP" id="MF_02002">
    <property type="entry name" value="Ile_tRNA_synth_type1"/>
    <property type="match status" value="1"/>
</dbReference>
<dbReference type="STRING" id="1231336.L248_0163"/>
<dbReference type="SUPFAM" id="SSF47323">
    <property type="entry name" value="Anticodon-binding domain of a subclass of class I aminoacyl-tRNA synthetases"/>
    <property type="match status" value="1"/>
</dbReference>
<feature type="domain" description="Methionyl/Valyl/Leucyl/Isoleucyl-tRNA synthetase anticodon-binding" evidence="17">
    <location>
        <begin position="700"/>
        <end position="852"/>
    </location>
</feature>
<dbReference type="InterPro" id="IPR009080">
    <property type="entry name" value="tRNAsynth_Ia_anticodon-bd"/>
</dbReference>
<keyword evidence="8 14" id="KW-0862">Zinc</keyword>
<dbReference type="InterPro" id="IPR010663">
    <property type="entry name" value="Znf_FPG/IleRS"/>
</dbReference>
<dbReference type="Proteomes" id="UP000030647">
    <property type="component" value="Unassembled WGS sequence"/>
</dbReference>
<name>U4TQK1_9LACO</name>
<dbReference type="NCBIfam" id="TIGR00392">
    <property type="entry name" value="ileS"/>
    <property type="match status" value="1"/>
</dbReference>
<evidence type="ECO:0000256" key="1">
    <source>
        <dbReference type="ARBA" id="ARBA00004496"/>
    </source>
</evidence>
<comment type="subcellular location">
    <subcellularLocation>
        <location evidence="1 14">Cytoplasm</location>
    </subcellularLocation>
</comment>
<dbReference type="GO" id="GO:0004822">
    <property type="term" value="F:isoleucine-tRNA ligase activity"/>
    <property type="evidence" value="ECO:0007669"/>
    <property type="project" value="UniProtKB-UniRule"/>
</dbReference>
<evidence type="ECO:0000256" key="13">
    <source>
        <dbReference type="ARBA" id="ARBA00048359"/>
    </source>
</evidence>
<dbReference type="InterPro" id="IPR002301">
    <property type="entry name" value="Ile-tRNA-ligase"/>
</dbReference>
<feature type="binding site" evidence="14">
    <location>
        <position position="934"/>
    </location>
    <ligand>
        <name>Zn(2+)</name>
        <dbReference type="ChEBI" id="CHEBI:29105"/>
    </ligand>
</feature>
<dbReference type="FunFam" id="3.40.50.620:FF:000152">
    <property type="entry name" value="Isoleucine--tRNA ligase"/>
    <property type="match status" value="1"/>
</dbReference>
<dbReference type="PANTHER" id="PTHR42765">
    <property type="entry name" value="SOLEUCYL-TRNA SYNTHETASE"/>
    <property type="match status" value="1"/>
</dbReference>
<dbReference type="SUPFAM" id="SSF52374">
    <property type="entry name" value="Nucleotidylyl transferase"/>
    <property type="match status" value="1"/>
</dbReference>
<organism evidence="18 19">
    <name type="scientific">Schleiferilactobacillus shenzhenensis LY-73</name>
    <dbReference type="NCBI Taxonomy" id="1231336"/>
    <lineage>
        <taxon>Bacteria</taxon>
        <taxon>Bacillati</taxon>
        <taxon>Bacillota</taxon>
        <taxon>Bacilli</taxon>
        <taxon>Lactobacillales</taxon>
        <taxon>Lactobacillaceae</taxon>
        <taxon>Schleiferilactobacillus</taxon>
    </lineage>
</organism>
<dbReference type="CDD" id="cd07960">
    <property type="entry name" value="Anticodon_Ia_Ile_BEm"/>
    <property type="match status" value="1"/>
</dbReference>
<proteinExistence type="inferred from homology"/>
<dbReference type="InterPro" id="IPR023585">
    <property type="entry name" value="Ile-tRNA-ligase_type1"/>
</dbReference>
<dbReference type="InterPro" id="IPR009008">
    <property type="entry name" value="Val/Leu/Ile-tRNA-synth_edit"/>
</dbReference>
<dbReference type="GO" id="GO:0006428">
    <property type="term" value="P:isoleucyl-tRNA aminoacylation"/>
    <property type="evidence" value="ECO:0007669"/>
    <property type="project" value="UniProtKB-UniRule"/>
</dbReference>
<evidence type="ECO:0000259" key="17">
    <source>
        <dbReference type="Pfam" id="PF08264"/>
    </source>
</evidence>
<dbReference type="InterPro" id="IPR014729">
    <property type="entry name" value="Rossmann-like_a/b/a_fold"/>
</dbReference>
<dbReference type="CDD" id="cd00818">
    <property type="entry name" value="IleRS_core"/>
    <property type="match status" value="1"/>
</dbReference>
<dbReference type="FunFam" id="1.10.10.830:FF:000001">
    <property type="entry name" value="Isoleucine--tRNA ligase"/>
    <property type="match status" value="1"/>
</dbReference>
<dbReference type="PROSITE" id="PS00178">
    <property type="entry name" value="AA_TRNA_LIGASE_I"/>
    <property type="match status" value="1"/>
</dbReference>
<comment type="catalytic activity">
    <reaction evidence="13 14">
        <text>tRNA(Ile) + L-isoleucine + ATP = L-isoleucyl-tRNA(Ile) + AMP + diphosphate</text>
        <dbReference type="Rhea" id="RHEA:11060"/>
        <dbReference type="Rhea" id="RHEA-COMP:9666"/>
        <dbReference type="Rhea" id="RHEA-COMP:9695"/>
        <dbReference type="ChEBI" id="CHEBI:30616"/>
        <dbReference type="ChEBI" id="CHEBI:33019"/>
        <dbReference type="ChEBI" id="CHEBI:58045"/>
        <dbReference type="ChEBI" id="CHEBI:78442"/>
        <dbReference type="ChEBI" id="CHEBI:78528"/>
        <dbReference type="ChEBI" id="CHEBI:456215"/>
        <dbReference type="EC" id="6.1.1.5"/>
    </reaction>
</comment>
<dbReference type="Gene3D" id="1.10.10.830">
    <property type="entry name" value="Ile-tRNA synthetase CP2 domain-like"/>
    <property type="match status" value="1"/>
</dbReference>
<dbReference type="Pfam" id="PF00133">
    <property type="entry name" value="tRNA-synt_1"/>
    <property type="match status" value="1"/>
</dbReference>
<dbReference type="InterPro" id="IPR013155">
    <property type="entry name" value="M/V/L/I-tRNA-synth_anticd-bd"/>
</dbReference>
<protein>
    <recommendedName>
        <fullName evidence="14">Isoleucine--tRNA ligase</fullName>
        <ecNumber evidence="14">6.1.1.5</ecNumber>
    </recommendedName>
    <alternativeName>
        <fullName evidence="14">Isoleucyl-tRNA synthetase</fullName>
        <shortName evidence="14">IleRS</shortName>
    </alternativeName>
</protein>
<feature type="binding site" evidence="14">
    <location>
        <position position="914"/>
    </location>
    <ligand>
        <name>Zn(2+)</name>
        <dbReference type="ChEBI" id="CHEBI:29105"/>
    </ligand>
</feature>
<feature type="short sequence motif" description="'KMSKS' region" evidence="14">
    <location>
        <begin position="617"/>
        <end position="621"/>
    </location>
</feature>
<dbReference type="eggNOG" id="COG0060">
    <property type="taxonomic scope" value="Bacteria"/>
</dbReference>
<feature type="domain" description="Zinc finger FPG/IleRS-type" evidence="16">
    <location>
        <begin position="908"/>
        <end position="936"/>
    </location>
</feature>
<keyword evidence="4 14" id="KW-0963">Cytoplasm</keyword>
<dbReference type="Gene3D" id="1.10.730.20">
    <property type="match status" value="1"/>
</dbReference>
<keyword evidence="10 14" id="KW-0648">Protein biosynthesis</keyword>
<evidence type="ECO:0000259" key="16">
    <source>
        <dbReference type="Pfam" id="PF06827"/>
    </source>
</evidence>
<keyword evidence="19" id="KW-1185">Reference proteome</keyword>
<evidence type="ECO:0000256" key="4">
    <source>
        <dbReference type="ARBA" id="ARBA00022490"/>
    </source>
</evidence>
<dbReference type="GO" id="GO:0008270">
    <property type="term" value="F:zinc ion binding"/>
    <property type="evidence" value="ECO:0007669"/>
    <property type="project" value="UniProtKB-UniRule"/>
</dbReference>
<evidence type="ECO:0000313" key="19">
    <source>
        <dbReference type="Proteomes" id="UP000030647"/>
    </source>
</evidence>
<evidence type="ECO:0000256" key="3">
    <source>
        <dbReference type="ARBA" id="ARBA00011245"/>
    </source>
</evidence>
<evidence type="ECO:0000313" key="18">
    <source>
        <dbReference type="EMBL" id="ERL66484.1"/>
    </source>
</evidence>
<gene>
    <name evidence="14 18" type="primary">ileS</name>
    <name evidence="18" type="ORF">L248_0163</name>
</gene>
<evidence type="ECO:0000256" key="10">
    <source>
        <dbReference type="ARBA" id="ARBA00022917"/>
    </source>
</evidence>
<comment type="similarity">
    <text evidence="2 14">Belongs to the class-I aminoacyl-tRNA synthetase family. IleS type 1 subfamily.</text>
</comment>
<dbReference type="Pfam" id="PF08264">
    <property type="entry name" value="Anticodon_1"/>
    <property type="match status" value="1"/>
</dbReference>
<comment type="domain">
    <text evidence="14">IleRS has two distinct active sites: one for aminoacylation and one for editing. The misactivated valine is translocated from the active site to the editing site, which sterically excludes the correctly activated isoleucine. The single editing site contains two valyl binding pockets, one specific for each substrate (Val-AMP or Val-tRNA(Ile)).</text>
</comment>
<dbReference type="PRINTS" id="PR00984">
    <property type="entry name" value="TRNASYNTHILE"/>
</dbReference>
<comment type="subunit">
    <text evidence="3 14">Monomer.</text>
</comment>
<dbReference type="Pfam" id="PF06827">
    <property type="entry name" value="zf-FPG_IleRS"/>
    <property type="match status" value="1"/>
</dbReference>
<keyword evidence="7 14" id="KW-0547">Nucleotide-binding</keyword>
<dbReference type="AlphaFoldDB" id="U4TQK1"/>
<evidence type="ECO:0000256" key="5">
    <source>
        <dbReference type="ARBA" id="ARBA00022598"/>
    </source>
</evidence>
<dbReference type="InterPro" id="IPR033708">
    <property type="entry name" value="Anticodon_Ile_BEm"/>
</dbReference>
<feature type="binding site" evidence="14">
    <location>
        <position position="576"/>
    </location>
    <ligand>
        <name>L-isoleucyl-5'-AMP</name>
        <dbReference type="ChEBI" id="CHEBI:178002"/>
    </ligand>
</feature>
<comment type="function">
    <text evidence="12 14">Catalyzes the attachment of isoleucine to tRNA(Ile). As IleRS can inadvertently accommodate and process structurally similar amino acids such as valine, to avoid such errors it has two additional distinct tRNA(Ile)-dependent editing activities. One activity is designated as 'pretransfer' editing and involves the hydrolysis of activated Val-AMP. The other activity is designated 'posttransfer' editing and involves deacylation of mischarged Val-tRNA(Ile).</text>
</comment>
<sequence>MADPAQFQEAPPQHHVHIQKGRDEMRIKETLNLGKTKFPMRGNLPVREKEWEKGWEDNHLYEQIQKKNEGKPTFILHDGPPFANGEIHMGHALNKISKDIIVRFNAMNGKRAPYVPGWDTHGLPIEQQLTKQGVDRKTMDLAAYRELCAKFATSQIDLQRDGFKRLGVLGDWDHPYVTLHPAYEAEEIRVFGKMFEKGLIYKGKKPVFWSPSSESTLAEAEVEYHDVKSPSIFVAFPVVDGKGLLDKDTSFIIWTTTPWTMPANEAIAANPRFDYVQVDADGKKYVVAAGRLDYVKETLGWKTVSVLKTFKGTDLEYMTAKHPFYDRTSLLILGNHVTLDEGTGLVHTAPGHGTDDFNVGMKYHLPILSPVDAQGRYTKEAPGFEGMFYDDANKVITDKMKANGTLLKLSFFTHSYPHDWRTKKPVIFRATTQWFASIDPIRQQILDEIDKITYLPDWGKTRLYNMIKDRGDWVISRQRAWGVPLPIFYAENGDPIITPETIKHVADLFGKYGSNVWFKREAKDLLPEGFTHPSSPNGKFTKEKDIMDVWFDSGSSSQAVLNQRPELSYPADLYLEGSDQYRGWFNASIIIAVAVTGHAPYRQLVSQGFVMDDKGHKMSKSAGNGISPTDVANKMGADIIRLWVASVDASADVPVSMGILQQTAESYRKIRNTMRFMLANTTDFDPKKNTLPFGELGTVDQYLMLRLNEVVRASLDAYKAYDFAKVFKTINAFLTNELSAFYLDFAKDVVYIEAADAPQRRAMQTVMYAALSALTRLLTPILPYTMEEVWTFLKEDTDYAALADMPVVQQYPDSTETLAQWDEFMHFRNEVLKSLEEARNAKTIGKSFEAAVTVYPNAHLAKLLGDLNTNVRQLLIVSKLTVESPEAQRPADADSYEDAAIVVTHAPGDVCPRCRMTREDIGVDPDYPELCGRCAKIVAAAFPETKKTGLEA</sequence>
<reference evidence="19" key="1">
    <citation type="journal article" date="2013" name="Genome Announc.">
        <title>Whole-Genome Sequencing of Lactobacillus shenzhenensis Strain LY-73T.</title>
        <authorList>
            <person name="Lin Z."/>
            <person name="Liu Z."/>
            <person name="Yang R."/>
            <person name="Zou Y."/>
            <person name="Wan D."/>
            <person name="Chen J."/>
            <person name="Guo M."/>
            <person name="Zhao J."/>
            <person name="Fang C."/>
            <person name="Yang R."/>
            <person name="Liu F."/>
        </authorList>
    </citation>
    <scope>NUCLEOTIDE SEQUENCE [LARGE SCALE GENOMIC DNA]</scope>
    <source>
        <strain evidence="19">LY-73</strain>
    </source>
</reference>
<dbReference type="InterPro" id="IPR050081">
    <property type="entry name" value="Ile-tRNA_ligase"/>
</dbReference>
<evidence type="ECO:0000256" key="8">
    <source>
        <dbReference type="ARBA" id="ARBA00022833"/>
    </source>
</evidence>
<dbReference type="GO" id="GO:0005524">
    <property type="term" value="F:ATP binding"/>
    <property type="evidence" value="ECO:0007669"/>
    <property type="project" value="UniProtKB-UniRule"/>
</dbReference>
<dbReference type="EMBL" id="KI271582">
    <property type="protein sequence ID" value="ERL66484.1"/>
    <property type="molecule type" value="Genomic_DNA"/>
</dbReference>
<dbReference type="GO" id="GO:0002161">
    <property type="term" value="F:aminoacyl-tRNA deacylase activity"/>
    <property type="evidence" value="ECO:0007669"/>
    <property type="project" value="InterPro"/>
</dbReference>
<dbReference type="GO" id="GO:0005829">
    <property type="term" value="C:cytosol"/>
    <property type="evidence" value="ECO:0007669"/>
    <property type="project" value="TreeGrafter"/>
</dbReference>
<evidence type="ECO:0000256" key="9">
    <source>
        <dbReference type="ARBA" id="ARBA00022840"/>
    </source>
</evidence>
<feature type="short sequence motif" description="'HIGH' region" evidence="14">
    <location>
        <begin position="81"/>
        <end position="91"/>
    </location>
</feature>
<feature type="binding site" evidence="14">
    <location>
        <position position="931"/>
    </location>
    <ligand>
        <name>Zn(2+)</name>
        <dbReference type="ChEBI" id="CHEBI:29105"/>
    </ligand>
</feature>